<dbReference type="AlphaFoldDB" id="A0AAD9AEC9"/>
<comment type="caution">
    <text evidence="2">The sequence shown here is derived from an EMBL/GenBank/DDBJ whole genome shotgun (WGS) entry which is preliminary data.</text>
</comment>
<dbReference type="EMBL" id="JAQOWY010000230">
    <property type="protein sequence ID" value="KAK1846621.1"/>
    <property type="molecule type" value="Genomic_DNA"/>
</dbReference>
<organism evidence="2 3">
    <name type="scientific">Colletotrichum chrysophilum</name>
    <dbReference type="NCBI Taxonomy" id="1836956"/>
    <lineage>
        <taxon>Eukaryota</taxon>
        <taxon>Fungi</taxon>
        <taxon>Dikarya</taxon>
        <taxon>Ascomycota</taxon>
        <taxon>Pezizomycotina</taxon>
        <taxon>Sordariomycetes</taxon>
        <taxon>Hypocreomycetidae</taxon>
        <taxon>Glomerellales</taxon>
        <taxon>Glomerellaceae</taxon>
        <taxon>Colletotrichum</taxon>
        <taxon>Colletotrichum gloeosporioides species complex</taxon>
    </lineage>
</organism>
<accession>A0AAD9AEC9</accession>
<evidence type="ECO:0000256" key="1">
    <source>
        <dbReference type="SAM" id="MobiDB-lite"/>
    </source>
</evidence>
<name>A0AAD9AEC9_9PEZI</name>
<sequence>MTPSFPRPASPKLLPQHFNPHPVPVPVTDPGQNHTLQKKGPLYHQDAWASSRGF</sequence>
<reference evidence="2" key="1">
    <citation type="submission" date="2023-01" db="EMBL/GenBank/DDBJ databases">
        <title>Colletotrichum chrysophilum M932 genome sequence.</title>
        <authorList>
            <person name="Baroncelli R."/>
        </authorList>
    </citation>
    <scope>NUCLEOTIDE SEQUENCE</scope>
    <source>
        <strain evidence="2">M932</strain>
    </source>
</reference>
<dbReference type="Proteomes" id="UP001243330">
    <property type="component" value="Unassembled WGS sequence"/>
</dbReference>
<feature type="region of interest" description="Disordered" evidence="1">
    <location>
        <begin position="1"/>
        <end position="54"/>
    </location>
</feature>
<protein>
    <submittedName>
        <fullName evidence="2">Uncharacterized protein</fullName>
    </submittedName>
</protein>
<evidence type="ECO:0000313" key="3">
    <source>
        <dbReference type="Proteomes" id="UP001243330"/>
    </source>
</evidence>
<gene>
    <name evidence="2" type="ORF">CCHR01_10784</name>
</gene>
<evidence type="ECO:0000313" key="2">
    <source>
        <dbReference type="EMBL" id="KAK1846621.1"/>
    </source>
</evidence>
<proteinExistence type="predicted"/>
<keyword evidence="3" id="KW-1185">Reference proteome</keyword>